<dbReference type="EMBL" id="MU274902">
    <property type="protein sequence ID" value="KAI0093101.1"/>
    <property type="molecule type" value="Genomic_DNA"/>
</dbReference>
<gene>
    <name evidence="1" type="ORF">BDY19DRAFT_989774</name>
</gene>
<dbReference type="Proteomes" id="UP001055072">
    <property type="component" value="Unassembled WGS sequence"/>
</dbReference>
<sequence>MSKLQSDDSTATPPTPIKWKERIHLFSWQWHSVVMATGACSSLMHSFPYGTGSFVLQVMALMFFLLDLGLFLLLCVWAILRCTMFPEDRASILTNPAKSLFIGFFVNGIASLINAALTVNREWGTGSNYLLFTLWGLWWVDCVLSCIIAFALVYVMMGQNSRDLSKIGPVWMVPVITLIVASSSGGLFARAILPVSRTCAIISAGVSLSMLSIGLSLTMMLTTAFLLRLYLHGPLDANIVLTTFTTLTPLAQGGFSMLLNGQNLATLFPATSNPDTYLIGQLMFSTCICGAYFLWSMGLAWITIACFSIRQRLANLPRFSISSWCVIVPNGSYALLSLQLATVLQSEFFRVFGAVWACIVLGLWAGISARSIPAIIDGSMFKAASPATTGSSSTNNATTPSSPPVANDPQKPPIPTLPLASESVISVIEQLERPIKDDGRPTLSRPPSYATLYIPAQFQDLEAAVEKLVKEDDASDFMHFKRFR</sequence>
<keyword evidence="2" id="KW-1185">Reference proteome</keyword>
<name>A0ACB8UG11_9APHY</name>
<evidence type="ECO:0000313" key="1">
    <source>
        <dbReference type="EMBL" id="KAI0093101.1"/>
    </source>
</evidence>
<organism evidence="1 2">
    <name type="scientific">Irpex rosettiformis</name>
    <dbReference type="NCBI Taxonomy" id="378272"/>
    <lineage>
        <taxon>Eukaryota</taxon>
        <taxon>Fungi</taxon>
        <taxon>Dikarya</taxon>
        <taxon>Basidiomycota</taxon>
        <taxon>Agaricomycotina</taxon>
        <taxon>Agaricomycetes</taxon>
        <taxon>Polyporales</taxon>
        <taxon>Irpicaceae</taxon>
        <taxon>Irpex</taxon>
    </lineage>
</organism>
<accession>A0ACB8UG11</accession>
<evidence type="ECO:0000313" key="2">
    <source>
        <dbReference type="Proteomes" id="UP001055072"/>
    </source>
</evidence>
<protein>
    <submittedName>
        <fullName evidence="1">Voltage-dependent anion channel-domain-containing protein</fullName>
    </submittedName>
</protein>
<reference evidence="1" key="1">
    <citation type="journal article" date="2021" name="Environ. Microbiol.">
        <title>Gene family expansions and transcriptome signatures uncover fungal adaptations to wood decay.</title>
        <authorList>
            <person name="Hage H."/>
            <person name="Miyauchi S."/>
            <person name="Viragh M."/>
            <person name="Drula E."/>
            <person name="Min B."/>
            <person name="Chaduli D."/>
            <person name="Navarro D."/>
            <person name="Favel A."/>
            <person name="Norest M."/>
            <person name="Lesage-Meessen L."/>
            <person name="Balint B."/>
            <person name="Merenyi Z."/>
            <person name="de Eugenio L."/>
            <person name="Morin E."/>
            <person name="Martinez A.T."/>
            <person name="Baldrian P."/>
            <person name="Stursova M."/>
            <person name="Martinez M.J."/>
            <person name="Novotny C."/>
            <person name="Magnuson J.K."/>
            <person name="Spatafora J.W."/>
            <person name="Maurice S."/>
            <person name="Pangilinan J."/>
            <person name="Andreopoulos W."/>
            <person name="LaButti K."/>
            <person name="Hundley H."/>
            <person name="Na H."/>
            <person name="Kuo A."/>
            <person name="Barry K."/>
            <person name="Lipzen A."/>
            <person name="Henrissat B."/>
            <person name="Riley R."/>
            <person name="Ahrendt S."/>
            <person name="Nagy L.G."/>
            <person name="Grigoriev I.V."/>
            <person name="Martin F."/>
            <person name="Rosso M.N."/>
        </authorList>
    </citation>
    <scope>NUCLEOTIDE SEQUENCE</scope>
    <source>
        <strain evidence="1">CBS 384.51</strain>
    </source>
</reference>
<proteinExistence type="predicted"/>
<comment type="caution">
    <text evidence="1">The sequence shown here is derived from an EMBL/GenBank/DDBJ whole genome shotgun (WGS) entry which is preliminary data.</text>
</comment>